<dbReference type="Gene3D" id="3.40.50.10140">
    <property type="entry name" value="Toll/interleukin-1 receptor homology (TIR) domain"/>
    <property type="match status" value="1"/>
</dbReference>
<evidence type="ECO:0000259" key="1">
    <source>
        <dbReference type="Pfam" id="PF08937"/>
    </source>
</evidence>
<feature type="domain" description="Thoeris protein ThsB TIR-like" evidence="1">
    <location>
        <begin position="46"/>
        <end position="126"/>
    </location>
</feature>
<keyword evidence="3" id="KW-1185">Reference proteome</keyword>
<dbReference type="InterPro" id="IPR015032">
    <property type="entry name" value="ThsB__TIR-like_domain"/>
</dbReference>
<dbReference type="RefSeq" id="WP_406766715.1">
    <property type="nucleotide sequence ID" value="NZ_JBJHZY010000006.1"/>
</dbReference>
<dbReference type="EMBL" id="JBJHZY010000006">
    <property type="protein sequence ID" value="MFL0270083.1"/>
    <property type="molecule type" value="Genomic_DNA"/>
</dbReference>
<reference evidence="2 3" key="1">
    <citation type="submission" date="2024-11" db="EMBL/GenBank/DDBJ databases">
        <authorList>
            <person name="Heng Y.C."/>
            <person name="Lim A.C.H."/>
            <person name="Lee J.K.Y."/>
            <person name="Kittelmann S."/>
        </authorList>
    </citation>
    <scope>NUCLEOTIDE SEQUENCE [LARGE SCALE GENOMIC DNA]</scope>
    <source>
        <strain evidence="2 3">WILCCON 0202</strain>
    </source>
</reference>
<sequence length="184" mass="21669">MALFSKRAVLDRADIEIRNLYYSKTPSSILNESSNTFNKYKTYDIFLSHSYQDAKIVLGVKKILEDMRYSVYVDWIEDKQLDRSKVNKETARILKERMKSSNCLFYLTTENATNSKWMPWELGYFDGVKNKVAVLPVEDITTQSDIYIGQEYLGIYSYITQSYGQLFVNTSHTTRQRLNEWLEE</sequence>
<accession>A0ABW8U020</accession>
<dbReference type="SUPFAM" id="SSF52200">
    <property type="entry name" value="Toll/Interleukin receptor TIR domain"/>
    <property type="match status" value="1"/>
</dbReference>
<protein>
    <submittedName>
        <fullName evidence="2">TIR domain-containing protein</fullName>
    </submittedName>
</protein>
<comment type="caution">
    <text evidence="2">The sequence shown here is derived from an EMBL/GenBank/DDBJ whole genome shotgun (WGS) entry which is preliminary data.</text>
</comment>
<organism evidence="2 3">
    <name type="scientific">Candidatus Clostridium radicumherbarum</name>
    <dbReference type="NCBI Taxonomy" id="3381662"/>
    <lineage>
        <taxon>Bacteria</taxon>
        <taxon>Bacillati</taxon>
        <taxon>Bacillota</taxon>
        <taxon>Clostridia</taxon>
        <taxon>Eubacteriales</taxon>
        <taxon>Clostridiaceae</taxon>
        <taxon>Clostridium</taxon>
    </lineage>
</organism>
<name>A0ABW8U020_9CLOT</name>
<proteinExistence type="predicted"/>
<evidence type="ECO:0000313" key="3">
    <source>
        <dbReference type="Proteomes" id="UP001623661"/>
    </source>
</evidence>
<dbReference type="InterPro" id="IPR035897">
    <property type="entry name" value="Toll_tir_struct_dom_sf"/>
</dbReference>
<dbReference type="Proteomes" id="UP001623661">
    <property type="component" value="Unassembled WGS sequence"/>
</dbReference>
<dbReference type="Pfam" id="PF08937">
    <property type="entry name" value="ThsB_TIR"/>
    <property type="match status" value="1"/>
</dbReference>
<evidence type="ECO:0000313" key="2">
    <source>
        <dbReference type="EMBL" id="MFL0270083.1"/>
    </source>
</evidence>
<gene>
    <name evidence="2" type="ORF">ACJDUH_18550</name>
</gene>